<keyword evidence="7 8" id="KW-0472">Membrane</keyword>
<protein>
    <submittedName>
        <fullName evidence="9">Iron ABC transporter permease</fullName>
    </submittedName>
</protein>
<name>A0A931CVB6_9BACT</name>
<feature type="transmembrane region" description="Helical" evidence="8">
    <location>
        <begin position="124"/>
        <end position="144"/>
    </location>
</feature>
<dbReference type="GO" id="GO:0033214">
    <property type="term" value="P:siderophore-iron import into cell"/>
    <property type="evidence" value="ECO:0007669"/>
    <property type="project" value="TreeGrafter"/>
</dbReference>
<feature type="transmembrane region" description="Helical" evidence="8">
    <location>
        <begin position="242"/>
        <end position="267"/>
    </location>
</feature>
<dbReference type="Gene3D" id="1.10.3470.10">
    <property type="entry name" value="ABC transporter involved in vitamin B12 uptake, BtuC"/>
    <property type="match status" value="1"/>
</dbReference>
<reference evidence="9" key="1">
    <citation type="submission" date="2020-07" db="EMBL/GenBank/DDBJ databases">
        <title>Severe corrosion of carbon steel in oil field produced water can be linked to methanogenic archaea containing a special type of NiFe hydrogenase.</title>
        <authorList>
            <person name="Lahme S."/>
            <person name="Mand J."/>
            <person name="Longwell J."/>
            <person name="Smith R."/>
            <person name="Enning D."/>
        </authorList>
    </citation>
    <scope>NUCLEOTIDE SEQUENCE</scope>
    <source>
        <strain evidence="9">MIC098Bin6</strain>
    </source>
</reference>
<dbReference type="CDD" id="cd06550">
    <property type="entry name" value="TM_ABC_iron-siderophores_like"/>
    <property type="match status" value="1"/>
</dbReference>
<evidence type="ECO:0000256" key="2">
    <source>
        <dbReference type="ARBA" id="ARBA00007935"/>
    </source>
</evidence>
<evidence type="ECO:0000313" key="9">
    <source>
        <dbReference type="EMBL" id="MBG0779411.1"/>
    </source>
</evidence>
<dbReference type="Pfam" id="PF01032">
    <property type="entry name" value="FecCD"/>
    <property type="match status" value="1"/>
</dbReference>
<evidence type="ECO:0000256" key="4">
    <source>
        <dbReference type="ARBA" id="ARBA00022475"/>
    </source>
</evidence>
<dbReference type="InterPro" id="IPR000522">
    <property type="entry name" value="ABC_transptr_permease_BtuC"/>
</dbReference>
<evidence type="ECO:0000256" key="6">
    <source>
        <dbReference type="ARBA" id="ARBA00022989"/>
    </source>
</evidence>
<feature type="transmembrane region" description="Helical" evidence="8">
    <location>
        <begin position="314"/>
        <end position="333"/>
    </location>
</feature>
<dbReference type="SUPFAM" id="SSF81345">
    <property type="entry name" value="ABC transporter involved in vitamin B12 uptake, BtuC"/>
    <property type="match status" value="1"/>
</dbReference>
<dbReference type="GO" id="GO:0005886">
    <property type="term" value="C:plasma membrane"/>
    <property type="evidence" value="ECO:0007669"/>
    <property type="project" value="UniProtKB-SubCell"/>
</dbReference>
<keyword evidence="4" id="KW-1003">Cell membrane</keyword>
<dbReference type="PANTHER" id="PTHR30472">
    <property type="entry name" value="FERRIC ENTEROBACTIN TRANSPORT SYSTEM PERMEASE PROTEIN"/>
    <property type="match status" value="1"/>
</dbReference>
<evidence type="ECO:0000256" key="5">
    <source>
        <dbReference type="ARBA" id="ARBA00022692"/>
    </source>
</evidence>
<evidence type="ECO:0000256" key="3">
    <source>
        <dbReference type="ARBA" id="ARBA00022448"/>
    </source>
</evidence>
<dbReference type="AlphaFoldDB" id="A0A931CVB6"/>
<proteinExistence type="inferred from homology"/>
<feature type="transmembrane region" description="Helical" evidence="8">
    <location>
        <begin position="151"/>
        <end position="173"/>
    </location>
</feature>
<evidence type="ECO:0000256" key="8">
    <source>
        <dbReference type="SAM" id="Phobius"/>
    </source>
</evidence>
<dbReference type="Proteomes" id="UP000706172">
    <property type="component" value="Unassembled WGS sequence"/>
</dbReference>
<dbReference type="InterPro" id="IPR037294">
    <property type="entry name" value="ABC_BtuC-like"/>
</dbReference>
<keyword evidence="3" id="KW-0813">Transport</keyword>
<evidence type="ECO:0000256" key="1">
    <source>
        <dbReference type="ARBA" id="ARBA00004651"/>
    </source>
</evidence>
<dbReference type="PANTHER" id="PTHR30472:SF70">
    <property type="entry name" value="MOLYBDATE IMPORT SYSTEM PERMEASE PROTEIN MOLB"/>
    <property type="match status" value="1"/>
</dbReference>
<keyword evidence="6 8" id="KW-1133">Transmembrane helix</keyword>
<evidence type="ECO:0000313" key="10">
    <source>
        <dbReference type="Proteomes" id="UP000706172"/>
    </source>
</evidence>
<feature type="transmembrane region" description="Helical" evidence="8">
    <location>
        <begin position="201"/>
        <end position="221"/>
    </location>
</feature>
<organism evidence="9 10">
    <name type="scientific">Desulfotignum balticum</name>
    <dbReference type="NCBI Taxonomy" id="115781"/>
    <lineage>
        <taxon>Bacteria</taxon>
        <taxon>Pseudomonadati</taxon>
        <taxon>Thermodesulfobacteriota</taxon>
        <taxon>Desulfobacteria</taxon>
        <taxon>Desulfobacterales</taxon>
        <taxon>Desulfobacteraceae</taxon>
        <taxon>Desulfotignum</taxon>
    </lineage>
</organism>
<dbReference type="EMBL" id="JACCQK010000306">
    <property type="protein sequence ID" value="MBG0779411.1"/>
    <property type="molecule type" value="Genomic_DNA"/>
</dbReference>
<dbReference type="FunFam" id="1.10.3470.10:FF:000001">
    <property type="entry name" value="Vitamin B12 ABC transporter permease BtuC"/>
    <property type="match status" value="1"/>
</dbReference>
<comment type="subcellular location">
    <subcellularLocation>
        <location evidence="1">Cell membrane</location>
        <topology evidence="1">Multi-pass membrane protein</topology>
    </subcellularLocation>
</comment>
<feature type="transmembrane region" description="Helical" evidence="8">
    <location>
        <begin position="100"/>
        <end position="118"/>
    </location>
</feature>
<feature type="transmembrane region" description="Helical" evidence="8">
    <location>
        <begin position="71"/>
        <end position="91"/>
    </location>
</feature>
<evidence type="ECO:0000256" key="7">
    <source>
        <dbReference type="ARBA" id="ARBA00023136"/>
    </source>
</evidence>
<accession>A0A931CVB6</accession>
<keyword evidence="5 8" id="KW-0812">Transmembrane</keyword>
<comment type="caution">
    <text evidence="9">The sequence shown here is derived from an EMBL/GenBank/DDBJ whole genome shotgun (WGS) entry which is preliminary data.</text>
</comment>
<gene>
    <name evidence="9" type="ORF">H0S81_05745</name>
</gene>
<sequence length="341" mass="36658">MSPSRASGRLLRLLGLFLTAALVISLFSGRIQIHWQEMVTFGLHLLKGQDLPADLVHKELVFLWIRLPRCLMALLVGSALAVSGAVYQALFRNPLVSPDILGVSAGCTFGAALGLILASDVFGLVQILSFFFGILAVCLSLGLARAISIKPVIVLVLAGIVVMSFFNALLMVVKYFSDPYDELPGIIFWVMGSLSRVSWEHVATMAPFTLVGLILFIVLGFRLNILSLGDIQAKSLGMNPGLFRFILITVSSFMVAVSVACCGQIAWIGLVIPHMARSLAGPEHQKMIPVTALLGAIFLLLADSAARSISSGEIPVGIITALTGAPIFGYFLYKNRNTGWI</sequence>
<comment type="similarity">
    <text evidence="2">Belongs to the binding-protein-dependent transport system permease family. FecCD subfamily.</text>
</comment>
<dbReference type="GO" id="GO:0022857">
    <property type="term" value="F:transmembrane transporter activity"/>
    <property type="evidence" value="ECO:0007669"/>
    <property type="project" value="InterPro"/>
</dbReference>